<dbReference type="Gene3D" id="3.60.20.40">
    <property type="match status" value="1"/>
</dbReference>
<accession>Q39PE3</accession>
<name>Q39PE3_BURL3</name>
<dbReference type="Pfam" id="PF01019">
    <property type="entry name" value="G_glu_transpept"/>
    <property type="match status" value="1"/>
</dbReference>
<dbReference type="InterPro" id="IPR051792">
    <property type="entry name" value="GGT_bact"/>
</dbReference>
<comment type="similarity">
    <text evidence="1">Belongs to the gamma-glutamyltransferase family.</text>
</comment>
<keyword evidence="6" id="KW-0012">Acyltransferase</keyword>
<dbReference type="Proteomes" id="UP000002705">
    <property type="component" value="Chromosome 3"/>
</dbReference>
<dbReference type="PATRIC" id="fig|482957.22.peg.7130"/>
<evidence type="ECO:0000256" key="2">
    <source>
        <dbReference type="ARBA" id="ARBA00022679"/>
    </source>
</evidence>
<dbReference type="PANTHER" id="PTHR43199:SF1">
    <property type="entry name" value="GLUTATHIONE HYDROLASE PROENZYME"/>
    <property type="match status" value="1"/>
</dbReference>
<evidence type="ECO:0000313" key="6">
    <source>
        <dbReference type="EMBL" id="ABB05673.1"/>
    </source>
</evidence>
<gene>
    <name evidence="6" type="ordered locus">Bcep18194_C6623</name>
</gene>
<evidence type="ECO:0000256" key="4">
    <source>
        <dbReference type="ARBA" id="ARBA00023145"/>
    </source>
</evidence>
<dbReference type="InterPro" id="IPR043137">
    <property type="entry name" value="GGT_ssub_C"/>
</dbReference>
<dbReference type="InterPro" id="IPR029055">
    <property type="entry name" value="Ntn_hydrolases_N"/>
</dbReference>
<keyword evidence="2 6" id="KW-0808">Transferase</keyword>
<evidence type="ECO:0000256" key="1">
    <source>
        <dbReference type="ARBA" id="ARBA00009381"/>
    </source>
</evidence>
<dbReference type="PANTHER" id="PTHR43199">
    <property type="entry name" value="GLUTATHIONE HYDROLASE"/>
    <property type="match status" value="1"/>
</dbReference>
<evidence type="ECO:0000256" key="5">
    <source>
        <dbReference type="SAM" id="MobiDB-lite"/>
    </source>
</evidence>
<dbReference type="GO" id="GO:0103068">
    <property type="term" value="F:leukotriene C4 gamma-glutamyl transferase activity"/>
    <property type="evidence" value="ECO:0007669"/>
    <property type="project" value="UniProtKB-EC"/>
</dbReference>
<protein>
    <submittedName>
        <fullName evidence="6">Gamma-glutamyltransferase 1, Threonine peptidase, MEROPS family T03</fullName>
        <ecNumber evidence="6">2.3.2.2</ecNumber>
    </submittedName>
</protein>
<dbReference type="Gene3D" id="1.10.246.130">
    <property type="match status" value="1"/>
</dbReference>
<dbReference type="InterPro" id="IPR043138">
    <property type="entry name" value="GGT_lsub"/>
</dbReference>
<dbReference type="SUPFAM" id="SSF56235">
    <property type="entry name" value="N-terminal nucleophile aminohydrolases (Ntn hydrolases)"/>
    <property type="match status" value="1"/>
</dbReference>
<dbReference type="HOGENOM" id="CLU_014813_0_1_4"/>
<keyword evidence="4" id="KW-0865">Zymogen</keyword>
<keyword evidence="7" id="KW-1185">Reference proteome</keyword>
<dbReference type="EC" id="2.3.2.2" evidence="6"/>
<feature type="region of interest" description="Disordered" evidence="5">
    <location>
        <begin position="1"/>
        <end position="22"/>
    </location>
</feature>
<evidence type="ECO:0000256" key="3">
    <source>
        <dbReference type="ARBA" id="ARBA00022801"/>
    </source>
</evidence>
<dbReference type="AlphaFoldDB" id="Q39PE3"/>
<evidence type="ECO:0000313" key="7">
    <source>
        <dbReference type="Proteomes" id="UP000002705"/>
    </source>
</evidence>
<keyword evidence="3" id="KW-0378">Hydrolase</keyword>
<proteinExistence type="inferred from homology"/>
<reference evidence="6" key="1">
    <citation type="submission" date="2009-01" db="EMBL/GenBank/DDBJ databases">
        <title>Complete sequence of chromosome 3 of Burkholderia sp. 383.</title>
        <authorList>
            <consortium name="US DOE Joint Genome Institute"/>
            <person name="Copeland A."/>
            <person name="Lucas S."/>
            <person name="Lapidus A."/>
            <person name="Barry K."/>
            <person name="Detter J.C."/>
            <person name="Glavina T."/>
            <person name="Hammon N."/>
            <person name="Israni S."/>
            <person name="Pitluck S."/>
            <person name="Chain P."/>
            <person name="Malfatti S."/>
            <person name="Shin M."/>
            <person name="Vergez L."/>
            <person name="Schmutz J."/>
            <person name="Larimer F."/>
            <person name="Land M."/>
            <person name="Kyrpides N."/>
            <person name="Lykidis A."/>
            <person name="Richardson P."/>
        </authorList>
    </citation>
    <scope>NUCLEOTIDE SEQUENCE</scope>
    <source>
        <strain evidence="6">383</strain>
    </source>
</reference>
<sequence>MGLSNALPAHRGGRRQRDVHRNDLQEHRQTMNRTAIFPYASALLAAALLTACGGDVENEAARTPTPSTDASCLAVDNSGATVVVGSNQPGDPSLPEASSGYRTGMKPVYAKTYLVATSNAYASAAGCAVLKKGGTAADAAVAVQAVLGLTVPEATGLGSGGVLLYYDARGKTLQAYDGRETAPAAATENYLRYVDDATDQSAPLPNARASGRSIGTIGVPRLIEALQQDHGRLPWQNLFGDAITLATNGFPIGGRLADAIAANAANLKRDPEAAAYFLNADGSPKTLGTVLKNPAYAHTLTLMAQSGANALYTGQIAQDIVAKIATTKGADGSTLTPGKTTVADLAAYQAKRRTPVCTTYRSYWVCGMPPPSSGGIAVASALGILENYDLKSLKPTAIDLEGGKPTVAGVHLVTEAERLAYADRDKYVADTDFVPLPGGTWDTLLNKPYLKSRAALIDPTKSMGTAQPGNLGAVPLGVDTTLIEHGTNQFTIVDGDGNVLSATTTVESSMGSFHMTNGFLLNNQLTDFSANPVDSAGNPVANRLQPGKRPRSSMAPTIVFGQAADGSRGDFVMATGSPGGGTIPQYVVKTLVGALDWGLDAQQSAGLVDFGASNSPTTTIGGEHPNVNTANNGANDPLITGLLALGHKVSTSAQASGVNTVMRVTVGQSPALQGGTDPRREGVVLGDTFRP</sequence>
<dbReference type="KEGG" id="bur:Bcep18194_C6623"/>
<organism evidence="6 7">
    <name type="scientific">Burkholderia lata (strain ATCC 17760 / DSM 23089 / LMG 22485 / NCIMB 9086 / R18194 / 383)</name>
    <dbReference type="NCBI Taxonomy" id="482957"/>
    <lineage>
        <taxon>Bacteria</taxon>
        <taxon>Pseudomonadati</taxon>
        <taxon>Pseudomonadota</taxon>
        <taxon>Betaproteobacteria</taxon>
        <taxon>Burkholderiales</taxon>
        <taxon>Burkholderiaceae</taxon>
        <taxon>Burkholderia</taxon>
        <taxon>Burkholderia cepacia complex</taxon>
    </lineage>
</organism>
<dbReference type="EMBL" id="CP000150">
    <property type="protein sequence ID" value="ABB05673.1"/>
    <property type="molecule type" value="Genomic_DNA"/>
</dbReference>
<dbReference type="PRINTS" id="PR01210">
    <property type="entry name" value="GGTRANSPTASE"/>
</dbReference>
<dbReference type="MEROPS" id="T03.001"/>
<dbReference type="GO" id="GO:0016787">
    <property type="term" value="F:hydrolase activity"/>
    <property type="evidence" value="ECO:0007669"/>
    <property type="project" value="UniProtKB-KW"/>
</dbReference>